<evidence type="ECO:0000256" key="11">
    <source>
        <dbReference type="RuleBase" id="RU000461"/>
    </source>
</evidence>
<dbReference type="GO" id="GO:0016705">
    <property type="term" value="F:oxidoreductase activity, acting on paired donors, with incorporation or reduction of molecular oxygen"/>
    <property type="evidence" value="ECO:0007669"/>
    <property type="project" value="InterPro"/>
</dbReference>
<evidence type="ECO:0000256" key="9">
    <source>
        <dbReference type="ARBA" id="ARBA00023033"/>
    </source>
</evidence>
<dbReference type="InterPro" id="IPR036396">
    <property type="entry name" value="Cyt_P450_sf"/>
</dbReference>
<dbReference type="SUPFAM" id="SSF48264">
    <property type="entry name" value="Cytochrome P450"/>
    <property type="match status" value="1"/>
</dbReference>
<keyword evidence="8 11" id="KW-0408">Iron</keyword>
<keyword evidence="9 11" id="KW-0503">Monooxygenase</keyword>
<dbReference type="PROSITE" id="PS00086">
    <property type="entry name" value="CYTOCHROME_P450"/>
    <property type="match status" value="1"/>
</dbReference>
<dbReference type="InterPro" id="IPR017972">
    <property type="entry name" value="Cyt_P450_CS"/>
</dbReference>
<dbReference type="GO" id="GO:0020037">
    <property type="term" value="F:heme binding"/>
    <property type="evidence" value="ECO:0007669"/>
    <property type="project" value="InterPro"/>
</dbReference>
<organism evidence="12 13">
    <name type="scientific">Neonectria ditissima</name>
    <dbReference type="NCBI Taxonomy" id="78410"/>
    <lineage>
        <taxon>Eukaryota</taxon>
        <taxon>Fungi</taxon>
        <taxon>Dikarya</taxon>
        <taxon>Ascomycota</taxon>
        <taxon>Pezizomycotina</taxon>
        <taxon>Sordariomycetes</taxon>
        <taxon>Hypocreomycetidae</taxon>
        <taxon>Hypocreales</taxon>
        <taxon>Nectriaceae</taxon>
        <taxon>Neonectria</taxon>
    </lineage>
</organism>
<protein>
    <submittedName>
        <fullName evidence="12">Uncharacterized protein</fullName>
    </submittedName>
</protein>
<evidence type="ECO:0000256" key="7">
    <source>
        <dbReference type="ARBA" id="ARBA00023002"/>
    </source>
</evidence>
<reference evidence="12 13" key="1">
    <citation type="submission" date="2015-09" db="EMBL/GenBank/DDBJ databases">
        <title>Draft genome of a European isolate of the apple canker pathogen Neonectria ditissima.</title>
        <authorList>
            <person name="Gomez-Cortecero A."/>
            <person name="Harrison R.J."/>
            <person name="Armitage A.D."/>
        </authorList>
    </citation>
    <scope>NUCLEOTIDE SEQUENCE [LARGE SCALE GENOMIC DNA]</scope>
    <source>
        <strain evidence="12 13">R09/05</strain>
    </source>
</reference>
<dbReference type="EMBL" id="LKCW01000021">
    <property type="protein sequence ID" value="KPM44285.1"/>
    <property type="molecule type" value="Genomic_DNA"/>
</dbReference>
<comment type="similarity">
    <text evidence="3 11">Belongs to the cytochrome P450 family.</text>
</comment>
<dbReference type="GO" id="GO:0016020">
    <property type="term" value="C:membrane"/>
    <property type="evidence" value="ECO:0007669"/>
    <property type="project" value="UniProtKB-SubCell"/>
</dbReference>
<evidence type="ECO:0000256" key="6">
    <source>
        <dbReference type="ARBA" id="ARBA00022989"/>
    </source>
</evidence>
<proteinExistence type="inferred from homology"/>
<evidence type="ECO:0000256" key="8">
    <source>
        <dbReference type="ARBA" id="ARBA00023004"/>
    </source>
</evidence>
<evidence type="ECO:0000256" key="1">
    <source>
        <dbReference type="ARBA" id="ARBA00001971"/>
    </source>
</evidence>
<comment type="caution">
    <text evidence="12">The sequence shown here is derived from an EMBL/GenBank/DDBJ whole genome shotgun (WGS) entry which is preliminary data.</text>
</comment>
<dbReference type="GO" id="GO:0004497">
    <property type="term" value="F:monooxygenase activity"/>
    <property type="evidence" value="ECO:0007669"/>
    <property type="project" value="UniProtKB-KW"/>
</dbReference>
<keyword evidence="5 11" id="KW-0479">Metal-binding</keyword>
<keyword evidence="10" id="KW-0472">Membrane</keyword>
<evidence type="ECO:0000256" key="5">
    <source>
        <dbReference type="ARBA" id="ARBA00022723"/>
    </source>
</evidence>
<keyword evidence="4" id="KW-0812">Transmembrane</keyword>
<dbReference type="PANTHER" id="PTHR24287">
    <property type="entry name" value="P450, PUTATIVE (EUROFUNG)-RELATED"/>
    <property type="match status" value="1"/>
</dbReference>
<dbReference type="AlphaFoldDB" id="A0A0P7BFS8"/>
<name>A0A0P7BFS8_9HYPO</name>
<comment type="cofactor">
    <cofactor evidence="1">
        <name>heme</name>
        <dbReference type="ChEBI" id="CHEBI:30413"/>
    </cofactor>
</comment>
<dbReference type="Gene3D" id="1.10.630.10">
    <property type="entry name" value="Cytochrome P450"/>
    <property type="match status" value="1"/>
</dbReference>
<keyword evidence="13" id="KW-1185">Reference proteome</keyword>
<keyword evidence="7 11" id="KW-0560">Oxidoreductase</keyword>
<dbReference type="InterPro" id="IPR001128">
    <property type="entry name" value="Cyt_P450"/>
</dbReference>
<evidence type="ECO:0000256" key="4">
    <source>
        <dbReference type="ARBA" id="ARBA00022692"/>
    </source>
</evidence>
<accession>A0A0P7BFS8</accession>
<gene>
    <name evidence="12" type="ORF">AK830_g2312</name>
</gene>
<keyword evidence="11" id="KW-0349">Heme</keyword>
<dbReference type="OrthoDB" id="1470350at2759"/>
<comment type="subcellular location">
    <subcellularLocation>
        <location evidence="2">Membrane</location>
        <topology evidence="2">Single-pass membrane protein</topology>
    </subcellularLocation>
</comment>
<evidence type="ECO:0000313" key="12">
    <source>
        <dbReference type="EMBL" id="KPM44285.1"/>
    </source>
</evidence>
<dbReference type="InterPro" id="IPR047146">
    <property type="entry name" value="Cyt_P450_E_CYP52_fungi"/>
</dbReference>
<sequence length="526" mass="61017">MITYNTIAHDLIAQHSLTLTIASTVLLAVLLSRLLRKDVTGKAQGCRPVAKRWQWDPVLGLDIVLAQIGALKGNYYLPWLIELHSNMPKTFEINFFGKRQIYTSEPDNLKAMTATNFHDFGIEPMRRHTKGSMPFADKGISTVDGKDWEFSRFLLKPFFYREVYTSTDRIEPFADHLMALIPGDGESFNMQSLIQRWFLDLTTNFIFGKPMDALANPDRARITWAMLDVLKGGRMRAQFYMMMWAFNWTWWYKAVAEVHDFINVHIRETYKEIEEREQRIRDGLPVEPERTDLIWYMAWNLRDEELLRSQLCLVFVPNNDTTSIFISNCIWHLARHPEAWEKLRQEVLAHGDAPLTFEALRNMKYLQCVLNESKQPYHSLVSLLPPFDLTAHGFRALLNIRVCLNDSVLPVGGGKEAKEPFFVRKGDVVSITKTVMYRDPEIWGNDAEEFKPERFDGRRVFWEFLPFGGGPRRCPAQMMVQTEAAYMLARLARVYRRIEARDPAPYTAVMRIGPSNKTGVQIAVYK</sequence>
<dbReference type="GO" id="GO:0005506">
    <property type="term" value="F:iron ion binding"/>
    <property type="evidence" value="ECO:0007669"/>
    <property type="project" value="InterPro"/>
</dbReference>
<evidence type="ECO:0000256" key="2">
    <source>
        <dbReference type="ARBA" id="ARBA00004167"/>
    </source>
</evidence>
<dbReference type="PANTHER" id="PTHR24287:SF18">
    <property type="entry name" value="CYTOCHROME P450 MONOOXYGENASE APDE-RELATED"/>
    <property type="match status" value="1"/>
</dbReference>
<dbReference type="CDD" id="cd11063">
    <property type="entry name" value="CYP52"/>
    <property type="match status" value="1"/>
</dbReference>
<evidence type="ECO:0000256" key="3">
    <source>
        <dbReference type="ARBA" id="ARBA00010617"/>
    </source>
</evidence>
<keyword evidence="6" id="KW-1133">Transmembrane helix</keyword>
<dbReference type="STRING" id="78410.A0A0P7BFS8"/>
<evidence type="ECO:0000313" key="13">
    <source>
        <dbReference type="Proteomes" id="UP000050424"/>
    </source>
</evidence>
<dbReference type="Pfam" id="PF00067">
    <property type="entry name" value="p450"/>
    <property type="match status" value="2"/>
</dbReference>
<evidence type="ECO:0000256" key="10">
    <source>
        <dbReference type="ARBA" id="ARBA00023136"/>
    </source>
</evidence>
<dbReference type="Proteomes" id="UP000050424">
    <property type="component" value="Unassembled WGS sequence"/>
</dbReference>